<dbReference type="AlphaFoldDB" id="A0A9P6TU28"/>
<organism evidence="3 4">
    <name type="scientific">Mortierella polycephala</name>
    <dbReference type="NCBI Taxonomy" id="41804"/>
    <lineage>
        <taxon>Eukaryota</taxon>
        <taxon>Fungi</taxon>
        <taxon>Fungi incertae sedis</taxon>
        <taxon>Mucoromycota</taxon>
        <taxon>Mortierellomycotina</taxon>
        <taxon>Mortierellomycetes</taxon>
        <taxon>Mortierellales</taxon>
        <taxon>Mortierellaceae</taxon>
        <taxon>Mortierella</taxon>
    </lineage>
</organism>
<dbReference type="Gene3D" id="3.40.50.10190">
    <property type="entry name" value="BRCT domain"/>
    <property type="match status" value="1"/>
</dbReference>
<comment type="caution">
    <text evidence="3">The sequence shown here is derived from an EMBL/GenBank/DDBJ whole genome shotgun (WGS) entry which is preliminary data.</text>
</comment>
<dbReference type="SUPFAM" id="SSF52113">
    <property type="entry name" value="BRCT domain"/>
    <property type="match status" value="1"/>
</dbReference>
<dbReference type="InterPro" id="IPR001357">
    <property type="entry name" value="BRCT_dom"/>
</dbReference>
<name>A0A9P6TU28_9FUNG</name>
<accession>A0A9P6TU28</accession>
<keyword evidence="4" id="KW-1185">Reference proteome</keyword>
<dbReference type="OrthoDB" id="10459828at2759"/>
<proteinExistence type="predicted"/>
<dbReference type="Proteomes" id="UP000726737">
    <property type="component" value="Unassembled WGS sequence"/>
</dbReference>
<feature type="domain" description="BRCT" evidence="2">
    <location>
        <begin position="93"/>
        <end position="188"/>
    </location>
</feature>
<feature type="non-terminal residue" evidence="3">
    <location>
        <position position="188"/>
    </location>
</feature>
<protein>
    <recommendedName>
        <fullName evidence="2">BRCT domain-containing protein</fullName>
    </recommendedName>
</protein>
<feature type="compositionally biased region" description="Basic and acidic residues" evidence="1">
    <location>
        <begin position="64"/>
        <end position="75"/>
    </location>
</feature>
<evidence type="ECO:0000313" key="4">
    <source>
        <dbReference type="Proteomes" id="UP000726737"/>
    </source>
</evidence>
<reference evidence="3" key="1">
    <citation type="journal article" date="2020" name="Fungal Divers.">
        <title>Resolving the Mortierellaceae phylogeny through synthesis of multi-gene phylogenetics and phylogenomics.</title>
        <authorList>
            <person name="Vandepol N."/>
            <person name="Liber J."/>
            <person name="Desiro A."/>
            <person name="Na H."/>
            <person name="Kennedy M."/>
            <person name="Barry K."/>
            <person name="Grigoriev I.V."/>
            <person name="Miller A.N."/>
            <person name="O'Donnell K."/>
            <person name="Stajich J.E."/>
            <person name="Bonito G."/>
        </authorList>
    </citation>
    <scope>NUCLEOTIDE SEQUENCE</scope>
    <source>
        <strain evidence="3">KOD948</strain>
    </source>
</reference>
<dbReference type="InterPro" id="IPR036420">
    <property type="entry name" value="BRCT_dom_sf"/>
</dbReference>
<evidence type="ECO:0000259" key="2">
    <source>
        <dbReference type="PROSITE" id="PS50172"/>
    </source>
</evidence>
<gene>
    <name evidence="3" type="ORF">BG011_001455</name>
</gene>
<evidence type="ECO:0000256" key="1">
    <source>
        <dbReference type="SAM" id="MobiDB-lite"/>
    </source>
</evidence>
<feature type="region of interest" description="Disordered" evidence="1">
    <location>
        <begin position="60"/>
        <end position="98"/>
    </location>
</feature>
<dbReference type="EMBL" id="JAAAJA010001389">
    <property type="protein sequence ID" value="KAG0247449.1"/>
    <property type="molecule type" value="Genomic_DNA"/>
</dbReference>
<dbReference type="PROSITE" id="PS50172">
    <property type="entry name" value="BRCT"/>
    <property type="match status" value="1"/>
</dbReference>
<feature type="compositionally biased region" description="Low complexity" evidence="1">
    <location>
        <begin position="88"/>
        <end position="97"/>
    </location>
</feature>
<sequence length="188" mass="20644">MLEAYCNSIDFDALVRDEPNPRLLTLSSPLPSVSAKMAPQKAPKKERQYTARGWMALVKSRQKRKEEDARRDRSAANEANIIADRAAPPTTTTKGPPLSGHSIYMLPLGVHRTAYEVARMGVTKLGGKWLGPATKVLHAKVPALDHTNVTHIVTTLGTLDAVKSLLGVKDIDPKIIVVRAEWLHEAIK</sequence>
<evidence type="ECO:0000313" key="3">
    <source>
        <dbReference type="EMBL" id="KAG0247449.1"/>
    </source>
</evidence>